<evidence type="ECO:0000256" key="6">
    <source>
        <dbReference type="ARBA" id="ARBA00023136"/>
    </source>
</evidence>
<dbReference type="InterPro" id="IPR004776">
    <property type="entry name" value="Mem_transp_PIN-like"/>
</dbReference>
<keyword evidence="5 7" id="KW-1133">Transmembrane helix</keyword>
<evidence type="ECO:0000256" key="5">
    <source>
        <dbReference type="ARBA" id="ARBA00022989"/>
    </source>
</evidence>
<evidence type="ECO:0000256" key="7">
    <source>
        <dbReference type="SAM" id="Phobius"/>
    </source>
</evidence>
<evidence type="ECO:0000313" key="8">
    <source>
        <dbReference type="EMBL" id="BDV44793.1"/>
    </source>
</evidence>
<reference evidence="8 9" key="1">
    <citation type="submission" date="2022-12" db="EMBL/GenBank/DDBJ databases">
        <title>Polyphasic characterization of Geotalea uranireducens NIT-SL11 newly isolated from a complex of sewage sludge and microbially reduced graphene oxide.</title>
        <authorList>
            <person name="Xie L."/>
            <person name="Yoshida N."/>
            <person name="Meng L."/>
        </authorList>
    </citation>
    <scope>NUCLEOTIDE SEQUENCE [LARGE SCALE GENOMIC DNA]</scope>
    <source>
        <strain evidence="8 9">NIT-SL11</strain>
    </source>
</reference>
<keyword evidence="3" id="KW-1003">Cell membrane</keyword>
<dbReference type="PANTHER" id="PTHR36838:SF1">
    <property type="entry name" value="SLR1864 PROTEIN"/>
    <property type="match status" value="1"/>
</dbReference>
<feature type="transmembrane region" description="Helical" evidence="7">
    <location>
        <begin position="130"/>
        <end position="148"/>
    </location>
</feature>
<dbReference type="Proteomes" id="UP001317705">
    <property type="component" value="Chromosome"/>
</dbReference>
<feature type="transmembrane region" description="Helical" evidence="7">
    <location>
        <begin position="154"/>
        <end position="173"/>
    </location>
</feature>
<feature type="transmembrane region" description="Helical" evidence="7">
    <location>
        <begin position="274"/>
        <end position="297"/>
    </location>
</feature>
<gene>
    <name evidence="8" type="ORF">GURASL_37160</name>
</gene>
<protein>
    <submittedName>
        <fullName evidence="8">Transporter</fullName>
    </submittedName>
</protein>
<dbReference type="Pfam" id="PF03547">
    <property type="entry name" value="Mem_trans"/>
    <property type="match status" value="1"/>
</dbReference>
<accession>A0ABM8EQ85</accession>
<evidence type="ECO:0000313" key="9">
    <source>
        <dbReference type="Proteomes" id="UP001317705"/>
    </source>
</evidence>
<keyword evidence="6 7" id="KW-0472">Membrane</keyword>
<feature type="transmembrane region" description="Helical" evidence="7">
    <location>
        <begin position="246"/>
        <end position="267"/>
    </location>
</feature>
<proteinExistence type="predicted"/>
<evidence type="ECO:0000256" key="1">
    <source>
        <dbReference type="ARBA" id="ARBA00004141"/>
    </source>
</evidence>
<feature type="transmembrane region" description="Helical" evidence="7">
    <location>
        <begin position="30"/>
        <end position="48"/>
    </location>
</feature>
<sequence length="301" mass="32263">MANIMLLIVCFAAGIILRRTGRFPESTPQALNGFIIYISLPAIALLHIHRLQLDLSLAYTASMAWLLFGAGMLFFRFAGRAAGLSQETIGALMLVGGLGNTSFVGLPMIEAFYGKEYLGIGLIADQLGSFLVLSTFGILTATVYSSGAVSARQIIRKIVLFPPFQAVVLALLLKPVLFPGWLEIVLQKIGDTLTPLALASVGFQLQLSQLRGELKPLSLGLLYKLLIGPGLIALLFIGLLGGSGPVIRVTLFEAAMAPMISAGIIAVDHQLNPPLVTLLLGIGIPLSFLTLTGWWWLLQHM</sequence>
<keyword evidence="9" id="KW-1185">Reference proteome</keyword>
<name>A0ABM8EQ85_9BACT</name>
<evidence type="ECO:0000256" key="3">
    <source>
        <dbReference type="ARBA" id="ARBA00022475"/>
    </source>
</evidence>
<feature type="transmembrane region" description="Helical" evidence="7">
    <location>
        <begin position="89"/>
        <end position="109"/>
    </location>
</feature>
<feature type="transmembrane region" description="Helical" evidence="7">
    <location>
        <begin position="55"/>
        <end position="77"/>
    </location>
</feature>
<keyword evidence="4 7" id="KW-0812">Transmembrane</keyword>
<organism evidence="8 9">
    <name type="scientific">Geotalea uraniireducens</name>
    <dbReference type="NCBI Taxonomy" id="351604"/>
    <lineage>
        <taxon>Bacteria</taxon>
        <taxon>Pseudomonadati</taxon>
        <taxon>Thermodesulfobacteriota</taxon>
        <taxon>Desulfuromonadia</taxon>
        <taxon>Geobacterales</taxon>
        <taxon>Geobacteraceae</taxon>
        <taxon>Geotalea</taxon>
    </lineage>
</organism>
<evidence type="ECO:0000256" key="2">
    <source>
        <dbReference type="ARBA" id="ARBA00022448"/>
    </source>
</evidence>
<comment type="subcellular location">
    <subcellularLocation>
        <location evidence="1">Membrane</location>
        <topology evidence="1">Multi-pass membrane protein</topology>
    </subcellularLocation>
</comment>
<evidence type="ECO:0000256" key="4">
    <source>
        <dbReference type="ARBA" id="ARBA00022692"/>
    </source>
</evidence>
<dbReference type="PANTHER" id="PTHR36838">
    <property type="entry name" value="AUXIN EFFLUX CARRIER FAMILY PROTEIN"/>
    <property type="match status" value="1"/>
</dbReference>
<feature type="transmembrane region" description="Helical" evidence="7">
    <location>
        <begin position="221"/>
        <end position="240"/>
    </location>
</feature>
<dbReference type="RefSeq" id="WP_282000882.1">
    <property type="nucleotide sequence ID" value="NZ_AP027151.1"/>
</dbReference>
<keyword evidence="2" id="KW-0813">Transport</keyword>
<dbReference type="EMBL" id="AP027151">
    <property type="protein sequence ID" value="BDV44793.1"/>
    <property type="molecule type" value="Genomic_DNA"/>
</dbReference>